<gene>
    <name evidence="3" type="primary">mdtB_2</name>
    <name evidence="3" type="ORF">LMG27952_02944</name>
</gene>
<dbReference type="PANTHER" id="PTHR32063:SF21">
    <property type="entry name" value="MULTIDRUG RESISTANCE PROTEIN MDTB"/>
    <property type="match status" value="1"/>
</dbReference>
<dbReference type="Proteomes" id="UP000656319">
    <property type="component" value="Unassembled WGS sequence"/>
</dbReference>
<dbReference type="Gene3D" id="3.30.2090.10">
    <property type="entry name" value="Multidrug efflux transporter AcrB TolC docking domain, DN and DC subdomains"/>
    <property type="match status" value="2"/>
</dbReference>
<dbReference type="RefSeq" id="WP_201696641.1">
    <property type="nucleotide sequence ID" value="NZ_CAJHCQ010000006.1"/>
</dbReference>
<reference evidence="3 4" key="1">
    <citation type="submission" date="2020-10" db="EMBL/GenBank/DDBJ databases">
        <authorList>
            <person name="Peeters C."/>
        </authorList>
    </citation>
    <scope>NUCLEOTIDE SEQUENCE [LARGE SCALE GENOMIC DNA]</scope>
    <source>
        <strain evidence="3 4">LMG 27952</strain>
    </source>
</reference>
<keyword evidence="4" id="KW-1185">Reference proteome</keyword>
<dbReference type="InterPro" id="IPR001036">
    <property type="entry name" value="Acrflvin-R"/>
</dbReference>
<feature type="transmembrane region" description="Helical" evidence="2">
    <location>
        <begin position="334"/>
        <end position="353"/>
    </location>
</feature>
<dbReference type="Gene3D" id="3.30.70.1430">
    <property type="entry name" value="Multidrug efflux transporter AcrB pore domain"/>
    <property type="match status" value="2"/>
</dbReference>
<evidence type="ECO:0000313" key="3">
    <source>
        <dbReference type="EMBL" id="CAD6534389.1"/>
    </source>
</evidence>
<comment type="caution">
    <text evidence="3">The sequence shown here is derived from an EMBL/GenBank/DDBJ whole genome shotgun (WGS) entry which is preliminary data.</text>
</comment>
<evidence type="ECO:0000256" key="1">
    <source>
        <dbReference type="SAM" id="MobiDB-lite"/>
    </source>
</evidence>
<evidence type="ECO:0000313" key="4">
    <source>
        <dbReference type="Proteomes" id="UP000656319"/>
    </source>
</evidence>
<dbReference type="SUPFAM" id="SSF82866">
    <property type="entry name" value="Multidrug efflux transporter AcrB transmembrane domain"/>
    <property type="match status" value="2"/>
</dbReference>
<organism evidence="3 4">
    <name type="scientific">Paraburkholderia hiiakae</name>
    <dbReference type="NCBI Taxonomy" id="1081782"/>
    <lineage>
        <taxon>Bacteria</taxon>
        <taxon>Pseudomonadati</taxon>
        <taxon>Pseudomonadota</taxon>
        <taxon>Betaproteobacteria</taxon>
        <taxon>Burkholderiales</taxon>
        <taxon>Burkholderiaceae</taxon>
        <taxon>Paraburkholderia</taxon>
    </lineage>
</organism>
<feature type="region of interest" description="Disordered" evidence="1">
    <location>
        <begin position="1024"/>
        <end position="1052"/>
    </location>
</feature>
<accession>A0ABM8NN70</accession>
<sequence>MNISRLFILRPVATSLLMIAMVLIGLVAMKFLPVSSLPAVDYPTIQVQTFYPGASPNVMATTVTAPLEVQLGEIPGLQQMISYSSEGASVITLQFDLSLSLDVAEQNVQQAINAANSFLPSGLPAPPTYAKVNPADQPILTLAITSKSMSLTQLQDAANNRLATKISEVPGVGLVTTAGGNVPAVRVEADPQKLAAYGLNLDDLRTLLANVNVSNPKGNFDGPELNYTINSNDQISDPKDYEDTVIAYQNGSPVFMRDVARVSTAAQDVERGAWYNKAPAIVLNVQRQPGANVIATVNQIMRELPQLEASLPAGMQVTVVSNSVGVIRASVSDAAFELVLAVALVVAVIFVFLRNLPATIIPSISVPVSLIGTLAIMYELGYSIDNLSLMALIIATGFVVDDSIVMIENIVRYLEEGDKPLQAALKGAGQIGFTILSLTISLIAVLIPLLFMGGVIGRLFSEFAVTLAVTIVLSAVVSLTVVPMMCARILRAQAERHPSRFERISEGLFNKTLNAYERGLRWVLDHQAFTLIVFVVTVVLTGLLYVVIPKGLFPVQDVGVLQGISVADNSISYQAMVQRQSALAEQILKDPDVVSLTSYVGIDGINSTLNNGRFLINLKPHDDRSETADEIGRRIQQSVAKVPGVRLYVQPEQDLTLDTTVSRNQYNFVLRGPSQEAFLQYVPDLVARMKQIPSIRDVTSDLNTDGLSVNVEVNRQLAARYGITAATIDNALYDALGQRIVSTIFQQSDQYRVILVAKPEALPTVESLGDLYLPSQTSSEGQVPLKGIAKISITRSPLMISHLAQFPSVTISFNLADGASLSSAVRDVRKAEAAVKLPPSITSSFQGAAQAFEDSLSSEVYLLIAALVAVYIVLGVLYESYVHPVTILSTLPSAGIGALLALMIAGKDLDVIGIIGIVLLIGIVKKNAIMMVDFALEAERVHGKPPREAIFEASLLRFRPILMTTLAAMLGALPMLLGSGTGSELRRPLGLAIIGGLTLSQMLTLFTTPVIYLLFDRLAERFGRKRKPESHTDGDAEGGSGSGAPPAPEGTP</sequence>
<feature type="transmembrane region" description="Helical" evidence="2">
    <location>
        <begin position="360"/>
        <end position="378"/>
    </location>
</feature>
<dbReference type="PANTHER" id="PTHR32063">
    <property type="match status" value="1"/>
</dbReference>
<dbReference type="PRINTS" id="PR00702">
    <property type="entry name" value="ACRIFLAVINRP"/>
</dbReference>
<feature type="transmembrane region" description="Helical" evidence="2">
    <location>
        <begin position="911"/>
        <end position="936"/>
    </location>
</feature>
<dbReference type="SUPFAM" id="SSF82714">
    <property type="entry name" value="Multidrug efflux transporter AcrB TolC docking domain, DN and DC subdomains"/>
    <property type="match status" value="2"/>
</dbReference>
<feature type="transmembrane region" description="Helical" evidence="2">
    <location>
        <begin position="860"/>
        <end position="878"/>
    </location>
</feature>
<protein>
    <submittedName>
        <fullName evidence="3">Multidrug resistance protein MdtB</fullName>
    </submittedName>
</protein>
<dbReference type="Gene3D" id="1.20.1640.10">
    <property type="entry name" value="Multidrug efflux transporter AcrB transmembrane domain"/>
    <property type="match status" value="2"/>
</dbReference>
<dbReference type="Pfam" id="PF00873">
    <property type="entry name" value="ACR_tran"/>
    <property type="match status" value="1"/>
</dbReference>
<feature type="transmembrane region" description="Helical" evidence="2">
    <location>
        <begin position="463"/>
        <end position="490"/>
    </location>
</feature>
<dbReference type="InterPro" id="IPR027463">
    <property type="entry name" value="AcrB_DN_DC_subdom"/>
</dbReference>
<name>A0ABM8NN70_9BURK</name>
<feature type="transmembrane region" description="Helical" evidence="2">
    <location>
        <begin position="528"/>
        <end position="548"/>
    </location>
</feature>
<feature type="transmembrane region" description="Helical" evidence="2">
    <location>
        <begin position="956"/>
        <end position="977"/>
    </location>
</feature>
<feature type="transmembrane region" description="Helical" evidence="2">
    <location>
        <begin position="12"/>
        <end position="32"/>
    </location>
</feature>
<dbReference type="Gene3D" id="3.30.70.1320">
    <property type="entry name" value="Multidrug efflux transporter AcrB pore domain like"/>
    <property type="match status" value="1"/>
</dbReference>
<feature type="transmembrane region" description="Helical" evidence="2">
    <location>
        <begin position="431"/>
        <end position="451"/>
    </location>
</feature>
<dbReference type="EMBL" id="CAJHCQ010000006">
    <property type="protein sequence ID" value="CAD6534389.1"/>
    <property type="molecule type" value="Genomic_DNA"/>
</dbReference>
<evidence type="ECO:0000256" key="2">
    <source>
        <dbReference type="SAM" id="Phobius"/>
    </source>
</evidence>
<keyword evidence="2" id="KW-0472">Membrane</keyword>
<keyword evidence="2" id="KW-0812">Transmembrane</keyword>
<proteinExistence type="predicted"/>
<feature type="transmembrane region" description="Helical" evidence="2">
    <location>
        <begin position="989"/>
        <end position="1015"/>
    </location>
</feature>
<keyword evidence="2" id="KW-1133">Transmembrane helix</keyword>
<dbReference type="Gene3D" id="3.30.70.1440">
    <property type="entry name" value="Multidrug efflux transporter AcrB pore domain"/>
    <property type="match status" value="1"/>
</dbReference>
<dbReference type="SUPFAM" id="SSF82693">
    <property type="entry name" value="Multidrug efflux transporter AcrB pore domain, PN1, PN2, PC1 and PC2 subdomains"/>
    <property type="match status" value="3"/>
</dbReference>